<dbReference type="InterPro" id="IPR019188">
    <property type="entry name" value="SNAPC1"/>
</dbReference>
<name>A0A1Y2ISJ5_TRAC3</name>
<keyword evidence="3" id="KW-1185">Reference proteome</keyword>
<dbReference type="AlphaFoldDB" id="A0A1Y2ISJ5"/>
<dbReference type="Pfam" id="PF09808">
    <property type="entry name" value="SNAPC1"/>
    <property type="match status" value="1"/>
</dbReference>
<evidence type="ECO:0000256" key="1">
    <source>
        <dbReference type="SAM" id="MobiDB-lite"/>
    </source>
</evidence>
<accession>A0A1Y2ISJ5</accession>
<gene>
    <name evidence="2" type="ORF">PYCCODRAFT_1477061</name>
</gene>
<dbReference type="STRING" id="1353009.A0A1Y2ISJ5"/>
<evidence type="ECO:0000313" key="2">
    <source>
        <dbReference type="EMBL" id="OSD03181.1"/>
    </source>
</evidence>
<sequence length="432" mass="47338">MRGGERREDGIERQKAAEAESLFSVRVARARKTRSRYGALFGSEVTRMCAKLCLGSYTLGEARTRHLFAPAMATIAPEPSTSRGEITLQPNYFSSSLFVNPLREDFSTLAAAFSEQFREDVRPFELFKKLWVEQGWSWLHLRVHDGRARQAFLRITERVFAEHLSHSKTPLARVVALFSLYTFHYTQPSSSAPPVYSTSHIAIPTGKSLPGHVIYNLFHILPHSETNAQYPSRLPREVFVMDGQEASATLQASTGDVAVGQTGAPKKKGRPSKRDKIRKAKEALASLERYVDRNYVALPEPTALLRMEPPPTLDGEPIHTAHTLFAQAPTGSLENYLARKHELLAAVHSDAPGGSQDAALRRANEAVLARLKQIDEMAAEKGLEVGGEGGDKTGLIRVEKAVEELRQSVGVGASGGILGLLEGAGMDGTSSR</sequence>
<dbReference type="OrthoDB" id="3253083at2759"/>
<dbReference type="EMBL" id="KZ084101">
    <property type="protein sequence ID" value="OSD03181.1"/>
    <property type="molecule type" value="Genomic_DNA"/>
</dbReference>
<organism evidence="2 3">
    <name type="scientific">Trametes coccinea (strain BRFM310)</name>
    <name type="common">Pycnoporus coccineus</name>
    <dbReference type="NCBI Taxonomy" id="1353009"/>
    <lineage>
        <taxon>Eukaryota</taxon>
        <taxon>Fungi</taxon>
        <taxon>Dikarya</taxon>
        <taxon>Basidiomycota</taxon>
        <taxon>Agaricomycotina</taxon>
        <taxon>Agaricomycetes</taxon>
        <taxon>Polyporales</taxon>
        <taxon>Polyporaceae</taxon>
        <taxon>Trametes</taxon>
    </lineage>
</organism>
<feature type="compositionally biased region" description="Basic residues" evidence="1">
    <location>
        <begin position="265"/>
        <end position="276"/>
    </location>
</feature>
<dbReference type="Proteomes" id="UP000193067">
    <property type="component" value="Unassembled WGS sequence"/>
</dbReference>
<evidence type="ECO:0000313" key="3">
    <source>
        <dbReference type="Proteomes" id="UP000193067"/>
    </source>
</evidence>
<feature type="region of interest" description="Disordered" evidence="1">
    <location>
        <begin position="253"/>
        <end position="276"/>
    </location>
</feature>
<reference evidence="2 3" key="1">
    <citation type="journal article" date="2015" name="Biotechnol. Biofuels">
        <title>Enhanced degradation of softwood versus hardwood by the white-rot fungus Pycnoporus coccineus.</title>
        <authorList>
            <person name="Couturier M."/>
            <person name="Navarro D."/>
            <person name="Chevret D."/>
            <person name="Henrissat B."/>
            <person name="Piumi F."/>
            <person name="Ruiz-Duenas F.J."/>
            <person name="Martinez A.T."/>
            <person name="Grigoriev I.V."/>
            <person name="Riley R."/>
            <person name="Lipzen A."/>
            <person name="Berrin J.G."/>
            <person name="Master E.R."/>
            <person name="Rosso M.N."/>
        </authorList>
    </citation>
    <scope>NUCLEOTIDE SEQUENCE [LARGE SCALE GENOMIC DNA]</scope>
    <source>
        <strain evidence="2 3">BRFM310</strain>
    </source>
</reference>
<proteinExistence type="predicted"/>
<protein>
    <submittedName>
        <fullName evidence="2">Uncharacterized protein</fullName>
    </submittedName>
</protein>